<dbReference type="RefSeq" id="WP_228856876.1">
    <property type="nucleotide sequence ID" value="NZ_AP024086.1"/>
</dbReference>
<dbReference type="PROSITE" id="PS51918">
    <property type="entry name" value="RADICAL_SAM"/>
    <property type="match status" value="1"/>
</dbReference>
<evidence type="ECO:0000256" key="4">
    <source>
        <dbReference type="ARBA" id="ARBA00023004"/>
    </source>
</evidence>
<sequence>MDYTGNLIRPPSEANSIILQVTVGCPYNKCTFCGAYKNVEFCLKPAAAFEKALNFAAQYCRRQKRVFLADGDVLALRQSHLLELLRTVKTRLPWVQKISLYGSGRSIAGKKTNNLIELKKNGLDRIYMGLESGCDDVLKRVRKGCSAESMVTAGRMVRKADLFLSVTVLLGLGGVELSQQHAELTARALNTIQPSQVAALTLMVLEGTELAEEMGKKIFQLPDSDAMLRELHTLISLLKLKRAQFHANHASNYLPLAGRLPRDRVLFLTMIEDALDGRQKLVPERMRAL</sequence>
<dbReference type="InterPro" id="IPR006638">
    <property type="entry name" value="Elp3/MiaA/NifB-like_rSAM"/>
</dbReference>
<name>A0A8D5FHM2_9BACT</name>
<dbReference type="GO" id="GO:0003824">
    <property type="term" value="F:catalytic activity"/>
    <property type="evidence" value="ECO:0007669"/>
    <property type="project" value="InterPro"/>
</dbReference>
<accession>A0A8D5FHM2</accession>
<comment type="cofactor">
    <cofactor evidence="1">
        <name>[4Fe-4S] cluster</name>
        <dbReference type="ChEBI" id="CHEBI:49883"/>
    </cofactor>
</comment>
<proteinExistence type="predicted"/>
<dbReference type="SFLD" id="SFLDS00029">
    <property type="entry name" value="Radical_SAM"/>
    <property type="match status" value="1"/>
</dbReference>
<dbReference type="SMART" id="SM00729">
    <property type="entry name" value="Elp3"/>
    <property type="match status" value="1"/>
</dbReference>
<dbReference type="PANTHER" id="PTHR43409:SF4">
    <property type="entry name" value="RADICAL SAM SUPERFAMILY PROTEIN"/>
    <property type="match status" value="1"/>
</dbReference>
<dbReference type="Pfam" id="PF04055">
    <property type="entry name" value="Radical_SAM"/>
    <property type="match status" value="1"/>
</dbReference>
<reference evidence="7" key="1">
    <citation type="submission" date="2020-09" db="EMBL/GenBank/DDBJ databases">
        <title>Desulfogranum mesoprofundum gen. nov., sp. nov., a novel mesophilic, sulfate-reducing chemolithoautotroph isolated from a deep-sea hydrothermal vent chimney in the Suiyo Seamount.</title>
        <authorList>
            <person name="Hashimoto Y."/>
            <person name="Nakagawa S."/>
        </authorList>
    </citation>
    <scope>NUCLEOTIDE SEQUENCE</scope>
    <source>
        <strain evidence="7">KT2</strain>
    </source>
</reference>
<organism evidence="7 8">
    <name type="scientific">Desulfomarina profundi</name>
    <dbReference type="NCBI Taxonomy" id="2772557"/>
    <lineage>
        <taxon>Bacteria</taxon>
        <taxon>Pseudomonadati</taxon>
        <taxon>Thermodesulfobacteriota</taxon>
        <taxon>Desulfobulbia</taxon>
        <taxon>Desulfobulbales</taxon>
        <taxon>Desulfobulbaceae</taxon>
        <taxon>Desulfomarina</taxon>
    </lineage>
</organism>
<dbReference type="GO" id="GO:0046872">
    <property type="term" value="F:metal ion binding"/>
    <property type="evidence" value="ECO:0007669"/>
    <property type="project" value="UniProtKB-KW"/>
</dbReference>
<dbReference type="GO" id="GO:0051536">
    <property type="term" value="F:iron-sulfur cluster binding"/>
    <property type="evidence" value="ECO:0007669"/>
    <property type="project" value="UniProtKB-KW"/>
</dbReference>
<dbReference type="InterPro" id="IPR007197">
    <property type="entry name" value="rSAM"/>
</dbReference>
<evidence type="ECO:0000256" key="2">
    <source>
        <dbReference type="ARBA" id="ARBA00022691"/>
    </source>
</evidence>
<dbReference type="SFLD" id="SFLDG01082">
    <property type="entry name" value="B12-binding_domain_containing"/>
    <property type="match status" value="1"/>
</dbReference>
<dbReference type="SFLD" id="SFLDG01095">
    <property type="entry name" value="Uncharacterised_Radical_SAM_Su"/>
    <property type="match status" value="1"/>
</dbReference>
<dbReference type="EMBL" id="AP024086">
    <property type="protein sequence ID" value="BCL60781.1"/>
    <property type="molecule type" value="Genomic_DNA"/>
</dbReference>
<dbReference type="PANTHER" id="PTHR43409">
    <property type="entry name" value="ANAEROBIC MAGNESIUM-PROTOPORPHYRIN IX MONOMETHYL ESTER CYCLASE-RELATED"/>
    <property type="match status" value="1"/>
</dbReference>
<dbReference type="AlphaFoldDB" id="A0A8D5FHM2"/>
<evidence type="ECO:0000313" key="8">
    <source>
        <dbReference type="Proteomes" id="UP000826725"/>
    </source>
</evidence>
<evidence type="ECO:0000313" key="7">
    <source>
        <dbReference type="EMBL" id="BCL60781.1"/>
    </source>
</evidence>
<gene>
    <name evidence="7" type="ORF">DGMP_14740</name>
</gene>
<dbReference type="CDD" id="cd01335">
    <property type="entry name" value="Radical_SAM"/>
    <property type="match status" value="1"/>
</dbReference>
<evidence type="ECO:0000259" key="6">
    <source>
        <dbReference type="PROSITE" id="PS51918"/>
    </source>
</evidence>
<keyword evidence="2" id="KW-0949">S-adenosyl-L-methionine</keyword>
<dbReference type="Proteomes" id="UP000826725">
    <property type="component" value="Chromosome"/>
</dbReference>
<feature type="domain" description="Radical SAM core" evidence="6">
    <location>
        <begin position="9"/>
        <end position="241"/>
    </location>
</feature>
<keyword evidence="8" id="KW-1185">Reference proteome</keyword>
<evidence type="ECO:0000256" key="3">
    <source>
        <dbReference type="ARBA" id="ARBA00022723"/>
    </source>
</evidence>
<keyword evidence="4" id="KW-0408">Iron</keyword>
<dbReference type="KEGG" id="dbk:DGMP_14740"/>
<evidence type="ECO:0000256" key="1">
    <source>
        <dbReference type="ARBA" id="ARBA00001966"/>
    </source>
</evidence>
<keyword evidence="3" id="KW-0479">Metal-binding</keyword>
<evidence type="ECO:0000256" key="5">
    <source>
        <dbReference type="ARBA" id="ARBA00023014"/>
    </source>
</evidence>
<protein>
    <submittedName>
        <fullName evidence="7">Coproporphyrinogen III oxidase</fullName>
    </submittedName>
</protein>
<dbReference type="InterPro" id="IPR051198">
    <property type="entry name" value="BchE-like"/>
</dbReference>
<keyword evidence="5" id="KW-0411">Iron-sulfur</keyword>